<comment type="similarity">
    <text evidence="1">Belongs to the LysR transcriptional regulatory family.</text>
</comment>
<reference evidence="6" key="1">
    <citation type="journal article" date="2021" name="PeerJ">
        <title>Extensive microbial diversity within the chicken gut microbiome revealed by metagenomics and culture.</title>
        <authorList>
            <person name="Gilroy R."/>
            <person name="Ravi A."/>
            <person name="Getino M."/>
            <person name="Pursley I."/>
            <person name="Horton D.L."/>
            <person name="Alikhan N.F."/>
            <person name="Baker D."/>
            <person name="Gharbi K."/>
            <person name="Hall N."/>
            <person name="Watson M."/>
            <person name="Adriaenssens E.M."/>
            <person name="Foster-Nyarko E."/>
            <person name="Jarju S."/>
            <person name="Secka A."/>
            <person name="Antonio M."/>
            <person name="Oren A."/>
            <person name="Chaudhuri R.R."/>
            <person name="La Ragione R."/>
            <person name="Hildebrand F."/>
            <person name="Pallen M.J."/>
        </authorList>
    </citation>
    <scope>NUCLEOTIDE SEQUENCE</scope>
    <source>
        <strain evidence="6">CHK185-1770</strain>
    </source>
</reference>
<evidence type="ECO:0000256" key="2">
    <source>
        <dbReference type="ARBA" id="ARBA00023015"/>
    </source>
</evidence>
<dbReference type="GO" id="GO:0032993">
    <property type="term" value="C:protein-DNA complex"/>
    <property type="evidence" value="ECO:0007669"/>
    <property type="project" value="TreeGrafter"/>
</dbReference>
<sequence>MELRTLRYFLAVASEKNITRAAELLHVTQPTLSRQMSDLERELGATLFLRGKRALTLTEDGLLFRQRAEDIVELADRAEREFTQRTSVVGGIITLGVVESLSAVTLARLVKEFSHSYPEVQFTLYNGMADTLRESVDQGSVDLALVLEPVDTTKYEFLRLPQREQWGVLVREDHPFAQRREVQVQELWDQPLLLPSRASSRREILHWMGCEEHQVNIRANYNILSNTVLLVEEGLGAAVCLNGALAIHHSPQLRFVPLVPERSIRGVLIWKKNHVFNPATSLFVQMVQRYGESERY</sequence>
<proteinExistence type="inferred from homology"/>
<keyword evidence="3" id="KW-0238">DNA-binding</keyword>
<name>A0A9D2MTZ8_9FIRM</name>
<dbReference type="InterPro" id="IPR000847">
    <property type="entry name" value="LysR_HTH_N"/>
</dbReference>
<dbReference type="AlphaFoldDB" id="A0A9D2MTZ8"/>
<keyword evidence="4" id="KW-0804">Transcription</keyword>
<evidence type="ECO:0000313" key="7">
    <source>
        <dbReference type="Proteomes" id="UP000826793"/>
    </source>
</evidence>
<feature type="domain" description="HTH lysR-type" evidence="5">
    <location>
        <begin position="1"/>
        <end position="58"/>
    </location>
</feature>
<protein>
    <submittedName>
        <fullName evidence="6">LysR family transcriptional regulator</fullName>
    </submittedName>
</protein>
<dbReference type="Gene3D" id="3.40.190.290">
    <property type="match status" value="1"/>
</dbReference>
<dbReference type="InterPro" id="IPR036388">
    <property type="entry name" value="WH-like_DNA-bd_sf"/>
</dbReference>
<dbReference type="Pfam" id="PF03466">
    <property type="entry name" value="LysR_substrate"/>
    <property type="match status" value="1"/>
</dbReference>
<dbReference type="CDD" id="cd05466">
    <property type="entry name" value="PBP2_LTTR_substrate"/>
    <property type="match status" value="1"/>
</dbReference>
<dbReference type="InterPro" id="IPR005119">
    <property type="entry name" value="LysR_subst-bd"/>
</dbReference>
<accession>A0A9D2MTZ8</accession>
<dbReference type="GO" id="GO:0003700">
    <property type="term" value="F:DNA-binding transcription factor activity"/>
    <property type="evidence" value="ECO:0007669"/>
    <property type="project" value="InterPro"/>
</dbReference>
<dbReference type="SUPFAM" id="SSF46785">
    <property type="entry name" value="Winged helix' DNA-binding domain"/>
    <property type="match status" value="1"/>
</dbReference>
<dbReference type="PRINTS" id="PR00039">
    <property type="entry name" value="HTHLYSR"/>
</dbReference>
<comment type="caution">
    <text evidence="6">The sequence shown here is derived from an EMBL/GenBank/DDBJ whole genome shotgun (WGS) entry which is preliminary data.</text>
</comment>
<dbReference type="GO" id="GO:0003677">
    <property type="term" value="F:DNA binding"/>
    <property type="evidence" value="ECO:0007669"/>
    <property type="project" value="UniProtKB-KW"/>
</dbReference>
<gene>
    <name evidence="6" type="ORF">H9710_01230</name>
</gene>
<evidence type="ECO:0000259" key="5">
    <source>
        <dbReference type="PROSITE" id="PS50931"/>
    </source>
</evidence>
<evidence type="ECO:0000256" key="4">
    <source>
        <dbReference type="ARBA" id="ARBA00023163"/>
    </source>
</evidence>
<dbReference type="Proteomes" id="UP000826793">
    <property type="component" value="Unassembled WGS sequence"/>
</dbReference>
<evidence type="ECO:0000313" key="6">
    <source>
        <dbReference type="EMBL" id="HJB97179.1"/>
    </source>
</evidence>
<organism evidence="6 7">
    <name type="scientific">Candidatus Acutalibacter pullicola</name>
    <dbReference type="NCBI Taxonomy" id="2838417"/>
    <lineage>
        <taxon>Bacteria</taxon>
        <taxon>Bacillati</taxon>
        <taxon>Bacillota</taxon>
        <taxon>Clostridia</taxon>
        <taxon>Eubacteriales</taxon>
        <taxon>Acutalibacteraceae</taxon>
        <taxon>Acutalibacter</taxon>
    </lineage>
</organism>
<dbReference type="Pfam" id="PF00126">
    <property type="entry name" value="HTH_1"/>
    <property type="match status" value="1"/>
</dbReference>
<dbReference type="PANTHER" id="PTHR30346">
    <property type="entry name" value="TRANSCRIPTIONAL DUAL REGULATOR HCAR-RELATED"/>
    <property type="match status" value="1"/>
</dbReference>
<dbReference type="SUPFAM" id="SSF53850">
    <property type="entry name" value="Periplasmic binding protein-like II"/>
    <property type="match status" value="1"/>
</dbReference>
<dbReference type="InterPro" id="IPR036390">
    <property type="entry name" value="WH_DNA-bd_sf"/>
</dbReference>
<dbReference type="PANTHER" id="PTHR30346:SF0">
    <property type="entry name" value="HCA OPERON TRANSCRIPTIONAL ACTIVATOR HCAR"/>
    <property type="match status" value="1"/>
</dbReference>
<dbReference type="EMBL" id="DWXG01000008">
    <property type="protein sequence ID" value="HJB97179.1"/>
    <property type="molecule type" value="Genomic_DNA"/>
</dbReference>
<dbReference type="Gene3D" id="1.10.10.10">
    <property type="entry name" value="Winged helix-like DNA-binding domain superfamily/Winged helix DNA-binding domain"/>
    <property type="match status" value="1"/>
</dbReference>
<keyword evidence="2" id="KW-0805">Transcription regulation</keyword>
<evidence type="ECO:0000256" key="3">
    <source>
        <dbReference type="ARBA" id="ARBA00023125"/>
    </source>
</evidence>
<dbReference type="FunFam" id="1.10.10.10:FF:000001">
    <property type="entry name" value="LysR family transcriptional regulator"/>
    <property type="match status" value="1"/>
</dbReference>
<evidence type="ECO:0000256" key="1">
    <source>
        <dbReference type="ARBA" id="ARBA00009437"/>
    </source>
</evidence>
<dbReference type="PROSITE" id="PS50931">
    <property type="entry name" value="HTH_LYSR"/>
    <property type="match status" value="1"/>
</dbReference>
<reference evidence="6" key="2">
    <citation type="submission" date="2021-04" db="EMBL/GenBank/DDBJ databases">
        <authorList>
            <person name="Gilroy R."/>
        </authorList>
    </citation>
    <scope>NUCLEOTIDE SEQUENCE</scope>
    <source>
        <strain evidence="6">CHK185-1770</strain>
    </source>
</reference>